<feature type="domain" description="Peptidase S8/S53" evidence="9">
    <location>
        <begin position="152"/>
        <end position="382"/>
    </location>
</feature>
<dbReference type="AlphaFoldDB" id="A0A3M7LZG9"/>
<feature type="active site" description="Charge relay system" evidence="6">
    <location>
        <position position="186"/>
    </location>
</feature>
<evidence type="ECO:0000256" key="8">
    <source>
        <dbReference type="SAM" id="SignalP"/>
    </source>
</evidence>
<evidence type="ECO:0000256" key="4">
    <source>
        <dbReference type="ARBA" id="ARBA00022801"/>
    </source>
</evidence>
<feature type="active site" description="Charge relay system" evidence="6">
    <location>
        <position position="540"/>
    </location>
</feature>
<protein>
    <submittedName>
        <fullName evidence="11">Subtilisin-like protease Pr1A</fullName>
    </submittedName>
</protein>
<evidence type="ECO:0000256" key="5">
    <source>
        <dbReference type="ARBA" id="ARBA00022825"/>
    </source>
</evidence>
<dbReference type="Pfam" id="PF00082">
    <property type="entry name" value="Peptidase_S8"/>
    <property type="match status" value="2"/>
</dbReference>
<dbReference type="Pfam" id="PF05922">
    <property type="entry name" value="Inhibitor_I9"/>
    <property type="match status" value="2"/>
</dbReference>
<feature type="domain" description="Inhibitor I9" evidence="10">
    <location>
        <begin position="451"/>
        <end position="498"/>
    </location>
</feature>
<evidence type="ECO:0000256" key="6">
    <source>
        <dbReference type="PROSITE-ProRule" id="PRU01240"/>
    </source>
</evidence>
<keyword evidence="5 6" id="KW-0720">Serine protease</keyword>
<feature type="active site" description="Charge relay system" evidence="6">
    <location>
        <position position="572"/>
    </location>
</feature>
<dbReference type="CDD" id="cd04077">
    <property type="entry name" value="Peptidases_S8_PCSK9_ProteinaseK_like"/>
    <property type="match status" value="2"/>
</dbReference>
<feature type="active site" description="Charge relay system" evidence="6">
    <location>
        <position position="341"/>
    </location>
</feature>
<dbReference type="OrthoDB" id="206201at2759"/>
<feature type="domain" description="Peptidase S8/S53" evidence="9">
    <location>
        <begin position="537"/>
        <end position="743"/>
    </location>
</feature>
<dbReference type="SUPFAM" id="SSF52743">
    <property type="entry name" value="Subtilisin-like"/>
    <property type="match status" value="2"/>
</dbReference>
<feature type="active site" description="Charge relay system" evidence="6">
    <location>
        <position position="154"/>
    </location>
</feature>
<proteinExistence type="inferred from homology"/>
<keyword evidence="4 6" id="KW-0378">Hydrolase</keyword>
<dbReference type="Gene3D" id="3.30.70.80">
    <property type="entry name" value="Peptidase S8 propeptide/proteinase inhibitor I9"/>
    <property type="match status" value="2"/>
</dbReference>
<dbReference type="PROSITE" id="PS51892">
    <property type="entry name" value="SUBTILASE"/>
    <property type="match status" value="2"/>
</dbReference>
<dbReference type="GO" id="GO:0006508">
    <property type="term" value="P:proteolysis"/>
    <property type="evidence" value="ECO:0007669"/>
    <property type="project" value="UniProtKB-KW"/>
</dbReference>
<evidence type="ECO:0000313" key="12">
    <source>
        <dbReference type="Proteomes" id="UP000265663"/>
    </source>
</evidence>
<dbReference type="InterPro" id="IPR034193">
    <property type="entry name" value="PCSK9_ProteinaseK-like"/>
</dbReference>
<dbReference type="Gene3D" id="3.40.50.200">
    <property type="entry name" value="Peptidase S8/S53 domain"/>
    <property type="match status" value="2"/>
</dbReference>
<dbReference type="GO" id="GO:0005576">
    <property type="term" value="C:extracellular region"/>
    <property type="evidence" value="ECO:0007669"/>
    <property type="project" value="UniProtKB-ARBA"/>
</dbReference>
<feature type="active site" description="Charge relay system" evidence="6">
    <location>
        <position position="729"/>
    </location>
</feature>
<dbReference type="InterPro" id="IPR037045">
    <property type="entry name" value="S8pro/Inhibitor_I9_sf"/>
</dbReference>
<dbReference type="InterPro" id="IPR023828">
    <property type="entry name" value="Peptidase_S8_Ser-AS"/>
</dbReference>
<dbReference type="PANTHER" id="PTHR43806">
    <property type="entry name" value="PEPTIDASE S8"/>
    <property type="match status" value="1"/>
</dbReference>
<dbReference type="PANTHER" id="PTHR43806:SF58">
    <property type="entry name" value="ALKALINE PROTEASE 1-RELATED"/>
    <property type="match status" value="1"/>
</dbReference>
<feature type="domain" description="Inhibitor I9" evidence="10">
    <location>
        <begin position="32"/>
        <end position="102"/>
    </location>
</feature>
<dbReference type="PROSITE" id="PS00138">
    <property type="entry name" value="SUBTILASE_SER"/>
    <property type="match status" value="2"/>
</dbReference>
<dbReference type="InterPro" id="IPR050131">
    <property type="entry name" value="Peptidase_S8_subtilisin-like"/>
</dbReference>
<dbReference type="InterPro" id="IPR036852">
    <property type="entry name" value="Peptidase_S8/S53_dom_sf"/>
</dbReference>
<evidence type="ECO:0000256" key="2">
    <source>
        <dbReference type="ARBA" id="ARBA00022670"/>
    </source>
</evidence>
<organism evidence="11 12">
    <name type="scientific">Pyrenophora seminiperda CCB06</name>
    <dbReference type="NCBI Taxonomy" id="1302712"/>
    <lineage>
        <taxon>Eukaryota</taxon>
        <taxon>Fungi</taxon>
        <taxon>Dikarya</taxon>
        <taxon>Ascomycota</taxon>
        <taxon>Pezizomycotina</taxon>
        <taxon>Dothideomycetes</taxon>
        <taxon>Pleosporomycetidae</taxon>
        <taxon>Pleosporales</taxon>
        <taxon>Pleosporineae</taxon>
        <taxon>Pleosporaceae</taxon>
        <taxon>Pyrenophora</taxon>
    </lineage>
</organism>
<dbReference type="EMBL" id="KE747810">
    <property type="protein sequence ID" value="RMZ67663.1"/>
    <property type="molecule type" value="Genomic_DNA"/>
</dbReference>
<sequence>MQLSLIIALLPLAMALPAPVIVPREGAPIPGKYIVKMKNDLRTDNLDNLIKAALKVIKKDPAHVYKFGGFGGFSAEMSDDIVESLRNMQGVDYIEQDAVVKANLGVAEPLAKKSYVTQASATWGLGRISHVARGTSSYTYDSTAGAGTCSYVIDTGIATSHPEFEGRATFLANYAGDGSNTDGNGHGTHCAGTIGSKTYGVAKKTSLYAVKVLDASGSGTNSGVIAGINFVANDVKTRSCPNGAVANMSLGGSRSTAVNSAAAGAVSAGVFMAVAAGNSAEDASNSSPASEPTVFTVGATDSSDRLATFSNYGSYVDGLAPGVSILSTWLNGGTNTISGTSMASPHVAGLAAYLLAFEGKKTPAALSTRIQTLSNKNKITGLNSSTKNYLVFNGNPSEQVVKMYTLLLFTLFSTAIGAPLIVARTEDAIPGKWIVKMKGDVTTFAESDLTASISNQPDHQYTMPGFRGFSGTLTSEEVSRLQTSEHVDYIEQDAKVQASTMVIQYNASWGLARISHKKPLETTYLFDETAGEGTCAYVIDTGIETEHPEFQGRAFFLADFTGTGTMTDEMGHGTHVAGTVGSATWGVAKKTTLFAVRVLDAYGSGTTAGVIAGMQFVVKDAPQRAAACPKGFVANMSLGGYKTKAMNAAAAAIVSAGIFLAVSAGNEGEDAKNTSPASEPSACTVGATAFNDTFPVWSNWGPLVDIMAPGVNITSTWIGGGIQTETGTSMSTPHIAGLGAYLLGLGSKVDNLCETIASMATKDAIDPLSMYVNTVNLLAYNGAEGSTKYGKRSVRV</sequence>
<evidence type="ECO:0000256" key="7">
    <source>
        <dbReference type="RuleBase" id="RU003355"/>
    </source>
</evidence>
<dbReference type="PROSITE" id="PS00137">
    <property type="entry name" value="SUBTILASE_HIS"/>
    <property type="match status" value="2"/>
</dbReference>
<dbReference type="InterPro" id="IPR000209">
    <property type="entry name" value="Peptidase_S8/S53_dom"/>
</dbReference>
<dbReference type="InterPro" id="IPR023827">
    <property type="entry name" value="Peptidase_S8_Asp-AS"/>
</dbReference>
<comment type="similarity">
    <text evidence="1 6 7">Belongs to the peptidase S8 family.</text>
</comment>
<dbReference type="PRINTS" id="PR00723">
    <property type="entry name" value="SUBTILISIN"/>
</dbReference>
<reference evidence="11 12" key="1">
    <citation type="journal article" date="2014" name="PLoS ONE">
        <title>De novo Genome Assembly of the Fungal Plant Pathogen Pyrenophora semeniperda.</title>
        <authorList>
            <person name="Soliai M.M."/>
            <person name="Meyer S.E."/>
            <person name="Udall J.A."/>
            <person name="Elzinga D.E."/>
            <person name="Hermansen R.A."/>
            <person name="Bodily P.M."/>
            <person name="Hart A.A."/>
            <person name="Coleman C.E."/>
        </authorList>
    </citation>
    <scope>NUCLEOTIDE SEQUENCE [LARGE SCALE GENOMIC DNA]</scope>
    <source>
        <strain evidence="11 12">CCB06</strain>
        <tissue evidence="11">Mycelium</tissue>
    </source>
</reference>
<feature type="chain" id="PRO_5017951980" evidence="8">
    <location>
        <begin position="16"/>
        <end position="796"/>
    </location>
</feature>
<dbReference type="SUPFAM" id="SSF54897">
    <property type="entry name" value="Protease propeptides/inhibitors"/>
    <property type="match status" value="2"/>
</dbReference>
<dbReference type="InterPro" id="IPR022398">
    <property type="entry name" value="Peptidase_S8_His-AS"/>
</dbReference>
<dbReference type="GO" id="GO:0004252">
    <property type="term" value="F:serine-type endopeptidase activity"/>
    <property type="evidence" value="ECO:0007669"/>
    <property type="project" value="UniProtKB-UniRule"/>
</dbReference>
<feature type="signal peptide" evidence="8">
    <location>
        <begin position="1"/>
        <end position="15"/>
    </location>
</feature>
<keyword evidence="2 6" id="KW-0645">Protease</keyword>
<dbReference type="PROSITE" id="PS00136">
    <property type="entry name" value="SUBTILASE_ASP"/>
    <property type="match status" value="2"/>
</dbReference>
<name>A0A3M7LZG9_9PLEO</name>
<dbReference type="InterPro" id="IPR015500">
    <property type="entry name" value="Peptidase_S8_subtilisin-rel"/>
</dbReference>
<accession>A0A3M7LZG9</accession>
<dbReference type="InterPro" id="IPR010259">
    <property type="entry name" value="S8pro/Inhibitor_I9"/>
</dbReference>
<keyword evidence="12" id="KW-1185">Reference proteome</keyword>
<gene>
    <name evidence="11" type="ORF">GMOD_00001622</name>
</gene>
<evidence type="ECO:0000259" key="9">
    <source>
        <dbReference type="Pfam" id="PF00082"/>
    </source>
</evidence>
<evidence type="ECO:0000313" key="11">
    <source>
        <dbReference type="EMBL" id="RMZ67663.1"/>
    </source>
</evidence>
<evidence type="ECO:0000256" key="3">
    <source>
        <dbReference type="ARBA" id="ARBA00022729"/>
    </source>
</evidence>
<evidence type="ECO:0000259" key="10">
    <source>
        <dbReference type="Pfam" id="PF05922"/>
    </source>
</evidence>
<dbReference type="FunFam" id="3.40.50.200:FF:000014">
    <property type="entry name" value="Proteinase K"/>
    <property type="match status" value="2"/>
</dbReference>
<evidence type="ECO:0000256" key="1">
    <source>
        <dbReference type="ARBA" id="ARBA00011073"/>
    </source>
</evidence>
<dbReference type="Proteomes" id="UP000265663">
    <property type="component" value="Unassembled WGS sequence"/>
</dbReference>
<keyword evidence="3 8" id="KW-0732">Signal</keyword>